<dbReference type="NCBIfam" id="TIGR01312">
    <property type="entry name" value="XylB"/>
    <property type="match status" value="1"/>
</dbReference>
<evidence type="ECO:0000256" key="1">
    <source>
        <dbReference type="ARBA" id="ARBA00009156"/>
    </source>
</evidence>
<dbReference type="InterPro" id="IPR050406">
    <property type="entry name" value="FGGY_Carb_Kinase"/>
</dbReference>
<evidence type="ECO:0000313" key="11">
    <source>
        <dbReference type="Proteomes" id="UP000192582"/>
    </source>
</evidence>
<organism evidence="10 11">
    <name type="scientific">Deinococcus hopiensis KR-140</name>
    <dbReference type="NCBI Taxonomy" id="695939"/>
    <lineage>
        <taxon>Bacteria</taxon>
        <taxon>Thermotogati</taxon>
        <taxon>Deinococcota</taxon>
        <taxon>Deinococci</taxon>
        <taxon>Deinococcales</taxon>
        <taxon>Deinococcaceae</taxon>
        <taxon>Deinococcus</taxon>
    </lineage>
</organism>
<feature type="domain" description="Carbohydrate kinase FGGY N-terminal" evidence="8">
    <location>
        <begin position="7"/>
        <end position="248"/>
    </location>
</feature>
<evidence type="ECO:0000259" key="9">
    <source>
        <dbReference type="Pfam" id="PF02782"/>
    </source>
</evidence>
<dbReference type="HAMAP" id="MF_02220">
    <property type="entry name" value="XylB"/>
    <property type="match status" value="1"/>
</dbReference>
<dbReference type="RefSeq" id="WP_084044950.1">
    <property type="nucleotide sequence ID" value="NZ_FWWU01000001.1"/>
</dbReference>
<keyword evidence="4 6" id="KW-0418">Kinase</keyword>
<evidence type="ECO:0000256" key="3">
    <source>
        <dbReference type="ARBA" id="ARBA00022741"/>
    </source>
</evidence>
<feature type="active site" description="Proton acceptor" evidence="6">
    <location>
        <position position="243"/>
    </location>
</feature>
<evidence type="ECO:0000256" key="7">
    <source>
        <dbReference type="RuleBase" id="RU364073"/>
    </source>
</evidence>
<accession>A0A1W1UAC0</accession>
<comment type="similarity">
    <text evidence="1 6 7">Belongs to the FGGY kinase family.</text>
</comment>
<keyword evidence="6 7" id="KW-0859">Xylose metabolism</keyword>
<dbReference type="OrthoDB" id="9805576at2"/>
<evidence type="ECO:0000256" key="6">
    <source>
        <dbReference type="HAMAP-Rule" id="MF_02220"/>
    </source>
</evidence>
<keyword evidence="11" id="KW-1185">Reference proteome</keyword>
<dbReference type="SUPFAM" id="SSF53067">
    <property type="entry name" value="Actin-like ATPase domain"/>
    <property type="match status" value="2"/>
</dbReference>
<dbReference type="Pfam" id="PF02782">
    <property type="entry name" value="FGGY_C"/>
    <property type="match status" value="1"/>
</dbReference>
<dbReference type="AlphaFoldDB" id="A0A1W1UAC0"/>
<keyword evidence="6 7" id="KW-0119">Carbohydrate metabolism</keyword>
<keyword evidence="5 6" id="KW-0067">ATP-binding</keyword>
<dbReference type="GO" id="GO:0005998">
    <property type="term" value="P:xylulose catabolic process"/>
    <property type="evidence" value="ECO:0007669"/>
    <property type="project" value="UniProtKB-UniRule"/>
</dbReference>
<dbReference type="PANTHER" id="PTHR43095:SF5">
    <property type="entry name" value="XYLULOSE KINASE"/>
    <property type="match status" value="1"/>
</dbReference>
<comment type="catalytic activity">
    <reaction evidence="6 7">
        <text>D-xylulose + ATP = D-xylulose 5-phosphate + ADP + H(+)</text>
        <dbReference type="Rhea" id="RHEA:10964"/>
        <dbReference type="ChEBI" id="CHEBI:15378"/>
        <dbReference type="ChEBI" id="CHEBI:17140"/>
        <dbReference type="ChEBI" id="CHEBI:30616"/>
        <dbReference type="ChEBI" id="CHEBI:57737"/>
        <dbReference type="ChEBI" id="CHEBI:456216"/>
        <dbReference type="EC" id="2.7.1.17"/>
    </reaction>
</comment>
<dbReference type="CDD" id="cd07808">
    <property type="entry name" value="ASKHA_NBD_FGGY_EcXK-like"/>
    <property type="match status" value="1"/>
</dbReference>
<dbReference type="Proteomes" id="UP000192582">
    <property type="component" value="Unassembled WGS sequence"/>
</dbReference>
<gene>
    <name evidence="6 7" type="primary">xylB</name>
    <name evidence="10" type="ORF">SAMN00790413_03888</name>
</gene>
<name>A0A1W1UAC0_9DEIO</name>
<dbReference type="GO" id="GO:0004856">
    <property type="term" value="F:D-xylulokinase activity"/>
    <property type="evidence" value="ECO:0007669"/>
    <property type="project" value="UniProtKB-UniRule"/>
</dbReference>
<dbReference type="PANTHER" id="PTHR43095">
    <property type="entry name" value="SUGAR KINASE"/>
    <property type="match status" value="1"/>
</dbReference>
<dbReference type="InterPro" id="IPR000577">
    <property type="entry name" value="Carb_kinase_FGGY"/>
</dbReference>
<dbReference type="Gene3D" id="3.30.420.40">
    <property type="match status" value="2"/>
</dbReference>
<evidence type="ECO:0000256" key="4">
    <source>
        <dbReference type="ARBA" id="ARBA00022777"/>
    </source>
</evidence>
<dbReference type="InterPro" id="IPR043129">
    <property type="entry name" value="ATPase_NBD"/>
</dbReference>
<protein>
    <recommendedName>
        <fullName evidence="6 7">Xylulose kinase</fullName>
        <shortName evidence="6 7">Xylulokinase</shortName>
        <ecNumber evidence="6 7">2.7.1.17</ecNumber>
    </recommendedName>
</protein>
<evidence type="ECO:0000313" key="10">
    <source>
        <dbReference type="EMBL" id="SMB77734.1"/>
    </source>
</evidence>
<sequence length="516" mass="54609">MTHPPVTLGLDLGTSGVKVVALNAQGQVVAHSSRTYPLLTPRPGWTEQRPQDWENASLDALREIAAQLQALGAVPLALGLSGQMHGAVFLDAQGEVIRPAPLWNDQRTAAQVKRIERTVPRADLIARTGNRAVTGFQLPKILWLRDEEPTAFARLAHVLLPKDYLGYVLTGVMATEPSDASGVGALHLDRRDWDAGVLDALNLPVHLFPQVVKSWDVTGSLRADLAALTGLPTNLPVVAGGGDNAAAGIALGLSSARPDLGSVSLGTSGVLFAPLSQATPDPQGRVHLFAHADGGYHLLGVTLSCAGALQWMRDKICPEVSFETLLTEAQQVPAGPRNPVFLPYLAGERSPYMDPDLRGAWLELSLAHGRGHLTRALLEGTAFALADTYEVMRPLTQVTTFLATGGGARSDFWLGLVAGALGSRVERPAHEPGAADGAAILAMPAAGLYPDLTSAMQALRTVGTPVSPLQTAPAYHNHTAALTQLYPRLQPTSIVRPTTRAGVYMDDLLRAMGTEG</sequence>
<dbReference type="PIRSF" id="PIRSF000538">
    <property type="entry name" value="GlpK"/>
    <property type="match status" value="1"/>
</dbReference>
<reference evidence="10 11" key="1">
    <citation type="submission" date="2017-04" db="EMBL/GenBank/DDBJ databases">
        <authorList>
            <person name="Afonso C.L."/>
            <person name="Miller P.J."/>
            <person name="Scott M.A."/>
            <person name="Spackman E."/>
            <person name="Goraichik I."/>
            <person name="Dimitrov K.M."/>
            <person name="Suarez D.L."/>
            <person name="Swayne D.E."/>
        </authorList>
    </citation>
    <scope>NUCLEOTIDE SEQUENCE [LARGE SCALE GENOMIC DNA]</scope>
    <source>
        <strain evidence="10 11">KR-140</strain>
    </source>
</reference>
<dbReference type="GO" id="GO:0005524">
    <property type="term" value="F:ATP binding"/>
    <property type="evidence" value="ECO:0007669"/>
    <property type="project" value="UniProtKB-UniRule"/>
</dbReference>
<feature type="binding site" evidence="6">
    <location>
        <begin position="84"/>
        <end position="85"/>
    </location>
    <ligand>
        <name>substrate</name>
    </ligand>
</feature>
<evidence type="ECO:0000256" key="5">
    <source>
        <dbReference type="ARBA" id="ARBA00022840"/>
    </source>
</evidence>
<evidence type="ECO:0000256" key="2">
    <source>
        <dbReference type="ARBA" id="ARBA00022679"/>
    </source>
</evidence>
<dbReference type="InterPro" id="IPR018485">
    <property type="entry name" value="FGGY_C"/>
</dbReference>
<proteinExistence type="inferred from homology"/>
<dbReference type="EC" id="2.7.1.17" evidence="6 7"/>
<dbReference type="InterPro" id="IPR006000">
    <property type="entry name" value="Xylulokinase"/>
</dbReference>
<keyword evidence="3 6" id="KW-0547">Nucleotide-binding</keyword>
<feature type="domain" description="Carbohydrate kinase FGGY C-terminal" evidence="9">
    <location>
        <begin position="262"/>
        <end position="445"/>
    </location>
</feature>
<evidence type="ECO:0000259" key="8">
    <source>
        <dbReference type="Pfam" id="PF00370"/>
    </source>
</evidence>
<dbReference type="EMBL" id="FWWU01000001">
    <property type="protein sequence ID" value="SMB77734.1"/>
    <property type="molecule type" value="Genomic_DNA"/>
</dbReference>
<feature type="site" description="Important for activity" evidence="6">
    <location>
        <position position="11"/>
    </location>
</feature>
<dbReference type="STRING" id="695939.SAMN00790413_03888"/>
<keyword evidence="2 6" id="KW-0808">Transferase</keyword>
<dbReference type="InterPro" id="IPR018484">
    <property type="entry name" value="FGGY_N"/>
</dbReference>
<dbReference type="Pfam" id="PF00370">
    <property type="entry name" value="FGGY_N"/>
    <property type="match status" value="1"/>
</dbReference>
<comment type="function">
    <text evidence="6">Catalyzes the phosphorylation of D-xylulose to D-xylulose 5-phosphate.</text>
</comment>
<dbReference type="GO" id="GO:0042732">
    <property type="term" value="P:D-xylose metabolic process"/>
    <property type="evidence" value="ECO:0007669"/>
    <property type="project" value="UniProtKB-KW"/>
</dbReference>